<sequence>MLLTYGYCPNNFKLCELSQICYPTFYKFRDDQCQLALLHIKINGSYCQGYQDETPRKNTIFLDSKYLIQEYQSYYQYILQFQQHALISNKGQLLQKVLISYILSIPYGLTQFLGANYFGLNQVFQGALHYSTTPQYYNRICIYY</sequence>
<gene>
    <name evidence="1" type="ORF">PPRIM_AZ9-3.1.T1060173</name>
</gene>
<dbReference type="EMBL" id="CAJJDM010000109">
    <property type="protein sequence ID" value="CAD8098329.1"/>
    <property type="molecule type" value="Genomic_DNA"/>
</dbReference>
<organism evidence="1 2">
    <name type="scientific">Paramecium primaurelia</name>
    <dbReference type="NCBI Taxonomy" id="5886"/>
    <lineage>
        <taxon>Eukaryota</taxon>
        <taxon>Sar</taxon>
        <taxon>Alveolata</taxon>
        <taxon>Ciliophora</taxon>
        <taxon>Intramacronucleata</taxon>
        <taxon>Oligohymenophorea</taxon>
        <taxon>Peniculida</taxon>
        <taxon>Parameciidae</taxon>
        <taxon>Paramecium</taxon>
    </lineage>
</organism>
<name>A0A8S1P5M7_PARPR</name>
<dbReference type="Proteomes" id="UP000688137">
    <property type="component" value="Unassembled WGS sequence"/>
</dbReference>
<dbReference type="AlphaFoldDB" id="A0A8S1P5M7"/>
<proteinExistence type="predicted"/>
<accession>A0A8S1P5M7</accession>
<comment type="caution">
    <text evidence="1">The sequence shown here is derived from an EMBL/GenBank/DDBJ whole genome shotgun (WGS) entry which is preliminary data.</text>
</comment>
<reference evidence="1" key="1">
    <citation type="submission" date="2021-01" db="EMBL/GenBank/DDBJ databases">
        <authorList>
            <consortium name="Genoscope - CEA"/>
            <person name="William W."/>
        </authorList>
    </citation>
    <scope>NUCLEOTIDE SEQUENCE</scope>
</reference>
<keyword evidence="2" id="KW-1185">Reference proteome</keyword>
<evidence type="ECO:0000313" key="1">
    <source>
        <dbReference type="EMBL" id="CAD8098329.1"/>
    </source>
</evidence>
<evidence type="ECO:0000313" key="2">
    <source>
        <dbReference type="Proteomes" id="UP000688137"/>
    </source>
</evidence>
<protein>
    <submittedName>
        <fullName evidence="1">Uncharacterized protein</fullName>
    </submittedName>
</protein>